<comment type="caution">
    <text evidence="8">The sequence shown here is derived from an EMBL/GenBank/DDBJ whole genome shotgun (WGS) entry which is preliminary data.</text>
</comment>
<dbReference type="SMART" id="SM00408">
    <property type="entry name" value="IGc2"/>
    <property type="match status" value="1"/>
</dbReference>
<feature type="coiled-coil region" evidence="4">
    <location>
        <begin position="757"/>
        <end position="791"/>
    </location>
</feature>
<dbReference type="SUPFAM" id="SSF48726">
    <property type="entry name" value="Immunoglobulin"/>
    <property type="match status" value="3"/>
</dbReference>
<evidence type="ECO:0000256" key="1">
    <source>
        <dbReference type="ARBA" id="ARBA00004167"/>
    </source>
</evidence>
<feature type="compositionally biased region" description="Low complexity" evidence="5">
    <location>
        <begin position="1239"/>
        <end position="1251"/>
    </location>
</feature>
<evidence type="ECO:0000256" key="2">
    <source>
        <dbReference type="ARBA" id="ARBA00023136"/>
    </source>
</evidence>
<dbReference type="Gene3D" id="2.60.40.10">
    <property type="entry name" value="Immunoglobulins"/>
    <property type="match status" value="3"/>
</dbReference>
<sequence length="1251" mass="141790">MCVKPLSVKLLNENRPLSAETAYRIQCETIGARPEPIVTWWKGSLQLRNSEEKSSANGNSTISTLTFVPKLEDSGKILTCRAGTPLLPNSSLEDSWKLNIYHIPIVTLELGSNIVSSSIREGVDVYFECNIKSNPWIYRVSWRHNGVTLYNNASAGTIISNQSLVLQSITRAKAGLYTCVGSNQEGDGESNPVNLDVKFRPVCRPGQQKVQGVARYEVARVLCEVEANPPDVTFYWRFNNTSETIDIPQSHVVHDKLRSTASFTPMTELDYGSLLCWAKNARGMQIEPCVFHVVPAGKPDPLSNCSIANQTMDIFLVECSEGFDGGLPQEFVMEVFDSVTQNLVVNVTSKIPVFNVHNLESNTGFDITLYAINAKGHSEVTYLKVLTLKDAEKRTAGEGSPIFTFKITPLIIVASGAAAISIFTLLISLLVIKLRKKKTHKKACEVSEENEKYPSCDDDNNPDVIPQSSESEYLDPDEKAFERLNNAPPRILASIPRSLQSAAHQAGFSVPELCKARDEVTYVDLSLPRQNIHQIVGAQMCPQNPIEYAEIQINKSLYPKTMEDVMSQHSDSTLELERAKEKLRNVEETIQKVEGKSFSNGPVRYRNAKLDVHTDKIRNPNALEDIQNQRRRVIASAIDTRTLRLPPEDASNNLKRGVRDKREGIGQKRDGKPQGVFARLSGLAYNQHAEDEDDDEEVLKKPALSSQVVTTASDAPSRQEVIAAQAVDEQSKQRNRRMFGALVGTLQKFRKEETKVREREEKRLKVERKLEEDAKREKEKLMQEKRELFMEKKRREVEIKRIEWSLNRVKEYEAWEANVLPLKNFIQTQAKPHLFYLPSTHNNKTEERLLHSQKLIEKMIEKRKNNLKEEIENSEKRARKTATEEIEEEEEENIPEDNERHIQEEEMNEDYENEDRKNGFLLEDKNHPAENIMDGIEEQIEKADDRSSERDENKLENMDNGSDRNSREESGNKEESPSNAVEDSTEKLHGSVNDDSNQELVTKDSLNSCEKDGDVSKEATADIELDQNPPETENCDNHKTIENDSNPNVETEPEGNGEGPTKVEEQTGVQSEINIENTTEGSPQPKESKADDTKPPAQTLETNLELEDSHKKEIRSESDLKPADNSKKDSCAVRRRNRSSEKLQRRDKSRSPRGRRRSRSPRRRSRSPRYSSFRKRSNSRKKRALGKRSRSSSFSRKSRKSKSPSVKRGRRTLTSKKPQSRGRSSSRSSDSDRKRRSRSSSSSSSNSLKSN</sequence>
<feature type="compositionally biased region" description="Basic and acidic residues" evidence="5">
    <location>
        <begin position="939"/>
        <end position="976"/>
    </location>
</feature>
<dbReference type="InterPro" id="IPR003598">
    <property type="entry name" value="Ig_sub2"/>
</dbReference>
<dbReference type="InterPro" id="IPR003599">
    <property type="entry name" value="Ig_sub"/>
</dbReference>
<dbReference type="EMBL" id="JAWJWE010000003">
    <property type="protein sequence ID" value="KAK6639070.1"/>
    <property type="molecule type" value="Genomic_DNA"/>
</dbReference>
<dbReference type="PANTHER" id="PTHR23278:SF30">
    <property type="entry name" value="SIDESTEP VIII, ISOFORM B"/>
    <property type="match status" value="1"/>
</dbReference>
<feature type="domain" description="Ig-like" evidence="7">
    <location>
        <begin position="104"/>
        <end position="196"/>
    </location>
</feature>
<feature type="compositionally biased region" description="Basic and acidic residues" evidence="5">
    <location>
        <begin position="1009"/>
        <end position="1020"/>
    </location>
</feature>
<keyword evidence="2 6" id="KW-0472">Membrane</keyword>
<dbReference type="Pfam" id="PF08205">
    <property type="entry name" value="C2-set_2"/>
    <property type="match status" value="1"/>
</dbReference>
<dbReference type="AlphaFoldDB" id="A0AAN8P5J2"/>
<protein>
    <recommendedName>
        <fullName evidence="7">Ig-like domain-containing protein</fullName>
    </recommendedName>
</protein>
<feature type="transmembrane region" description="Helical" evidence="6">
    <location>
        <begin position="410"/>
        <end position="432"/>
    </location>
</feature>
<dbReference type="PROSITE" id="PS50835">
    <property type="entry name" value="IG_LIKE"/>
    <property type="match status" value="3"/>
</dbReference>
<reference evidence="8 9" key="1">
    <citation type="submission" date="2023-10" db="EMBL/GenBank/DDBJ databases">
        <title>Genomes of two closely related lineages of the louse Polyplax serrata with different host specificities.</title>
        <authorList>
            <person name="Martinu J."/>
            <person name="Tarabai H."/>
            <person name="Stefka J."/>
            <person name="Hypsa V."/>
        </authorList>
    </citation>
    <scope>NUCLEOTIDE SEQUENCE [LARGE SCALE GENOMIC DNA]</scope>
    <source>
        <strain evidence="8">HR10_N</strain>
    </source>
</reference>
<keyword evidence="6" id="KW-0812">Transmembrane</keyword>
<evidence type="ECO:0000256" key="5">
    <source>
        <dbReference type="SAM" id="MobiDB-lite"/>
    </source>
</evidence>
<evidence type="ECO:0000313" key="8">
    <source>
        <dbReference type="EMBL" id="KAK6639070.1"/>
    </source>
</evidence>
<name>A0AAN8P5J2_POLSC</name>
<feature type="compositionally biased region" description="Basic and acidic residues" evidence="5">
    <location>
        <begin position="914"/>
        <end position="928"/>
    </location>
</feature>
<feature type="compositionally biased region" description="Polar residues" evidence="5">
    <location>
        <begin position="993"/>
        <end position="1008"/>
    </location>
</feature>
<feature type="domain" description="Ig-like" evidence="7">
    <location>
        <begin position="5"/>
        <end position="99"/>
    </location>
</feature>
<dbReference type="InterPro" id="IPR013162">
    <property type="entry name" value="CD80_C2-set"/>
</dbReference>
<feature type="compositionally biased region" description="Basic and acidic residues" evidence="5">
    <location>
        <begin position="444"/>
        <end position="455"/>
    </location>
</feature>
<dbReference type="GO" id="GO:0016020">
    <property type="term" value="C:membrane"/>
    <property type="evidence" value="ECO:0007669"/>
    <property type="project" value="UniProtKB-SubCell"/>
</dbReference>
<feature type="coiled-coil region" evidence="4">
    <location>
        <begin position="562"/>
        <end position="596"/>
    </location>
</feature>
<evidence type="ECO:0000256" key="3">
    <source>
        <dbReference type="ARBA" id="ARBA00023157"/>
    </source>
</evidence>
<accession>A0AAN8P5J2</accession>
<feature type="compositionally biased region" description="Polar residues" evidence="5">
    <location>
        <begin position="1067"/>
        <end position="1082"/>
    </location>
</feature>
<dbReference type="PANTHER" id="PTHR23278">
    <property type="entry name" value="SIDESTEP PROTEIN"/>
    <property type="match status" value="1"/>
</dbReference>
<dbReference type="InterPro" id="IPR013783">
    <property type="entry name" value="Ig-like_fold"/>
</dbReference>
<feature type="domain" description="Ig-like" evidence="7">
    <location>
        <begin position="205"/>
        <end position="287"/>
    </location>
</feature>
<dbReference type="Pfam" id="PF04696">
    <property type="entry name" value="Pinin_SDK_memA"/>
    <property type="match status" value="1"/>
</dbReference>
<feature type="compositionally biased region" description="Basic and acidic residues" evidence="5">
    <location>
        <begin position="1107"/>
        <end position="1150"/>
    </location>
</feature>
<keyword evidence="6" id="KW-1133">Transmembrane helix</keyword>
<feature type="region of interest" description="Disordered" evidence="5">
    <location>
        <begin position="444"/>
        <end position="471"/>
    </location>
</feature>
<dbReference type="SUPFAM" id="SSF49265">
    <property type="entry name" value="Fibronectin type III"/>
    <property type="match status" value="1"/>
</dbReference>
<dbReference type="InterPro" id="IPR007110">
    <property type="entry name" value="Ig-like_dom"/>
</dbReference>
<proteinExistence type="predicted"/>
<dbReference type="InterPro" id="IPR036116">
    <property type="entry name" value="FN3_sf"/>
</dbReference>
<dbReference type="InterPro" id="IPR006786">
    <property type="entry name" value="Pinin_SDK_MemA"/>
</dbReference>
<feature type="compositionally biased region" description="Acidic residues" evidence="5">
    <location>
        <begin position="884"/>
        <end position="896"/>
    </location>
</feature>
<dbReference type="Proteomes" id="UP001372834">
    <property type="component" value="Unassembled WGS sequence"/>
</dbReference>
<evidence type="ECO:0000256" key="6">
    <source>
        <dbReference type="SAM" id="Phobius"/>
    </source>
</evidence>
<dbReference type="SMART" id="SM00409">
    <property type="entry name" value="IG"/>
    <property type="match status" value="1"/>
</dbReference>
<evidence type="ECO:0000259" key="7">
    <source>
        <dbReference type="PROSITE" id="PS50835"/>
    </source>
</evidence>
<feature type="compositionally biased region" description="Basic residues" evidence="5">
    <location>
        <begin position="1151"/>
        <end position="1220"/>
    </location>
</feature>
<evidence type="ECO:0000313" key="9">
    <source>
        <dbReference type="Proteomes" id="UP001372834"/>
    </source>
</evidence>
<keyword evidence="4" id="KW-0175">Coiled coil</keyword>
<organism evidence="8 9">
    <name type="scientific">Polyplax serrata</name>
    <name type="common">Common mouse louse</name>
    <dbReference type="NCBI Taxonomy" id="468196"/>
    <lineage>
        <taxon>Eukaryota</taxon>
        <taxon>Metazoa</taxon>
        <taxon>Ecdysozoa</taxon>
        <taxon>Arthropoda</taxon>
        <taxon>Hexapoda</taxon>
        <taxon>Insecta</taxon>
        <taxon>Pterygota</taxon>
        <taxon>Neoptera</taxon>
        <taxon>Paraneoptera</taxon>
        <taxon>Psocodea</taxon>
        <taxon>Troctomorpha</taxon>
        <taxon>Phthiraptera</taxon>
        <taxon>Anoplura</taxon>
        <taxon>Polyplacidae</taxon>
        <taxon>Polyplax</taxon>
    </lineage>
</organism>
<gene>
    <name evidence="8" type="ORF">RUM43_007340</name>
</gene>
<dbReference type="CDD" id="cd00096">
    <property type="entry name" value="Ig"/>
    <property type="match status" value="1"/>
</dbReference>
<dbReference type="Pfam" id="PF13895">
    <property type="entry name" value="Ig_2"/>
    <property type="match status" value="1"/>
</dbReference>
<evidence type="ECO:0000256" key="4">
    <source>
        <dbReference type="SAM" id="Coils"/>
    </source>
</evidence>
<feature type="region of interest" description="Disordered" evidence="5">
    <location>
        <begin position="871"/>
        <end position="1251"/>
    </location>
</feature>
<dbReference type="InterPro" id="IPR036179">
    <property type="entry name" value="Ig-like_dom_sf"/>
</dbReference>
<keyword evidence="3" id="KW-1015">Disulfide bond</keyword>
<comment type="subcellular location">
    <subcellularLocation>
        <location evidence="1">Membrane</location>
        <topology evidence="1">Single-pass membrane protein</topology>
    </subcellularLocation>
</comment>